<evidence type="ECO:0000313" key="2">
    <source>
        <dbReference type="EMBL" id="KAK7751004.1"/>
    </source>
</evidence>
<protein>
    <recommendedName>
        <fullName evidence="4">BTB domain-containing protein</fullName>
    </recommendedName>
</protein>
<feature type="region of interest" description="Disordered" evidence="1">
    <location>
        <begin position="83"/>
        <end position="106"/>
    </location>
</feature>
<dbReference type="PANTHER" id="PTHR47843">
    <property type="entry name" value="BTB DOMAIN-CONTAINING PROTEIN-RELATED"/>
    <property type="match status" value="1"/>
</dbReference>
<dbReference type="InterPro" id="IPR011333">
    <property type="entry name" value="SKP1/BTB/POZ_sf"/>
</dbReference>
<dbReference type="AlphaFoldDB" id="A0AAN9UXG0"/>
<dbReference type="EMBL" id="JAKJXP020000055">
    <property type="protein sequence ID" value="KAK7751004.1"/>
    <property type="molecule type" value="Genomic_DNA"/>
</dbReference>
<dbReference type="Gene3D" id="3.30.710.10">
    <property type="entry name" value="Potassium Channel Kv1.1, Chain A"/>
    <property type="match status" value="1"/>
</dbReference>
<name>A0AAN9UXG0_9PEZI</name>
<dbReference type="CDD" id="cd18186">
    <property type="entry name" value="BTB_POZ_ZBTB_KLHL-like"/>
    <property type="match status" value="1"/>
</dbReference>
<dbReference type="PANTHER" id="PTHR47843:SF5">
    <property type="entry name" value="BTB_POZ DOMAIN PROTEIN"/>
    <property type="match status" value="1"/>
</dbReference>
<organism evidence="2 3">
    <name type="scientific">Diatrype stigma</name>
    <dbReference type="NCBI Taxonomy" id="117547"/>
    <lineage>
        <taxon>Eukaryota</taxon>
        <taxon>Fungi</taxon>
        <taxon>Dikarya</taxon>
        <taxon>Ascomycota</taxon>
        <taxon>Pezizomycotina</taxon>
        <taxon>Sordariomycetes</taxon>
        <taxon>Xylariomycetidae</taxon>
        <taxon>Xylariales</taxon>
        <taxon>Diatrypaceae</taxon>
        <taxon>Diatrype</taxon>
    </lineage>
</organism>
<keyword evidence="3" id="KW-1185">Reference proteome</keyword>
<evidence type="ECO:0008006" key="4">
    <source>
        <dbReference type="Google" id="ProtNLM"/>
    </source>
</evidence>
<reference evidence="2 3" key="1">
    <citation type="submission" date="2024-02" db="EMBL/GenBank/DDBJ databases">
        <title>De novo assembly and annotation of 12 fungi associated with fruit tree decline syndrome in Ontario, Canada.</title>
        <authorList>
            <person name="Sulman M."/>
            <person name="Ellouze W."/>
            <person name="Ilyukhin E."/>
        </authorList>
    </citation>
    <scope>NUCLEOTIDE SEQUENCE [LARGE SCALE GENOMIC DNA]</scope>
    <source>
        <strain evidence="2 3">M11/M66-122</strain>
    </source>
</reference>
<proteinExistence type="predicted"/>
<dbReference type="Proteomes" id="UP001320420">
    <property type="component" value="Unassembled WGS sequence"/>
</dbReference>
<evidence type="ECO:0000313" key="3">
    <source>
        <dbReference type="Proteomes" id="UP001320420"/>
    </source>
</evidence>
<sequence length="235" mass="25795">MAESNAYSFISKLLGSGDYSDLTLICDGEAFKPGRGIDADTNIQEAKTNTVNVDFDVATLRRMIQFMYTGDYQVEELENGVGTGDNNGGAFSPSDGSAIKTNKRAPVASDSSESNLVIYHVRMNEIANYYDVPRLVQLANSKADYLLKNNWSTEAFVGAMREAVAGEKGLQHILAAAASQHMDDIVPHRGFAQLDTISPFALELMRILREEIQNLTAIRSMLEKDRARRGSDSSD</sequence>
<accession>A0AAN9UXG0</accession>
<evidence type="ECO:0000256" key="1">
    <source>
        <dbReference type="SAM" id="MobiDB-lite"/>
    </source>
</evidence>
<gene>
    <name evidence="2" type="ORF">SLS62_006989</name>
</gene>
<comment type="caution">
    <text evidence="2">The sequence shown here is derived from an EMBL/GenBank/DDBJ whole genome shotgun (WGS) entry which is preliminary data.</text>
</comment>